<organism evidence="1 2">
    <name type="scientific">Gemmatimonas aurantiaca</name>
    <dbReference type="NCBI Taxonomy" id="173480"/>
    <lineage>
        <taxon>Bacteria</taxon>
        <taxon>Pseudomonadati</taxon>
        <taxon>Gemmatimonadota</taxon>
        <taxon>Gemmatimonadia</taxon>
        <taxon>Gemmatimonadales</taxon>
        <taxon>Gemmatimonadaceae</taxon>
        <taxon>Gemmatimonas</taxon>
    </lineage>
</organism>
<protein>
    <submittedName>
        <fullName evidence="1">Uncharacterized protein</fullName>
    </submittedName>
</protein>
<evidence type="ECO:0000313" key="1">
    <source>
        <dbReference type="EMBL" id="HCT58034.1"/>
    </source>
</evidence>
<comment type="caution">
    <text evidence="1">The sequence shown here is derived from an EMBL/GenBank/DDBJ whole genome shotgun (WGS) entry which is preliminary data.</text>
</comment>
<dbReference type="Proteomes" id="UP000264071">
    <property type="component" value="Unassembled WGS sequence"/>
</dbReference>
<dbReference type="EMBL" id="DPIY01000010">
    <property type="protein sequence ID" value="HCT58034.1"/>
    <property type="molecule type" value="Genomic_DNA"/>
</dbReference>
<gene>
    <name evidence="1" type="ORF">DGD08_12590</name>
</gene>
<dbReference type="AlphaFoldDB" id="A0A3D4VB13"/>
<accession>A0A3D4VB13</accession>
<name>A0A3D4VB13_9BACT</name>
<reference evidence="1 2" key="1">
    <citation type="journal article" date="2018" name="Nat. Biotechnol.">
        <title>A standardized bacterial taxonomy based on genome phylogeny substantially revises the tree of life.</title>
        <authorList>
            <person name="Parks D.H."/>
            <person name="Chuvochina M."/>
            <person name="Waite D.W."/>
            <person name="Rinke C."/>
            <person name="Skarshewski A."/>
            <person name="Chaumeil P.A."/>
            <person name="Hugenholtz P."/>
        </authorList>
    </citation>
    <scope>NUCLEOTIDE SEQUENCE [LARGE SCALE GENOMIC DNA]</scope>
    <source>
        <strain evidence="1">UBA8844</strain>
    </source>
</reference>
<proteinExistence type="predicted"/>
<evidence type="ECO:0000313" key="2">
    <source>
        <dbReference type="Proteomes" id="UP000264071"/>
    </source>
</evidence>
<sequence length="191" mass="20174">MTVLLAGSSIAGAQTSRSVVWEPTVAVGVWTAPDKSRASSAESSGPSFAILVNRQGRESRMALALSAAFHTIVEERGTYSNTAGSGSFVIRQQLMMYSLGGDWALVQGPVRWIVGASGIVMMHRAPLRMPSGRVFGDDWQFEPGLGVRTAVTLPLTSGLALRVGADAFNAVESLTENRPAIGGSLGLTWRP</sequence>